<dbReference type="Proteomes" id="UP000286003">
    <property type="component" value="Unassembled WGS sequence"/>
</dbReference>
<evidence type="ECO:0000313" key="2">
    <source>
        <dbReference type="EMBL" id="RYT78767.1"/>
    </source>
</evidence>
<evidence type="ECO:0000313" key="1">
    <source>
        <dbReference type="EMBL" id="RHN07955.1"/>
    </source>
</evidence>
<keyword evidence="4" id="KW-1185">Reference proteome</keyword>
<name>A0A3E4INZ4_9BACE</name>
<organism evidence="2 4">
    <name type="scientific">Bacteroides intestinalis</name>
    <dbReference type="NCBI Taxonomy" id="329854"/>
    <lineage>
        <taxon>Bacteria</taxon>
        <taxon>Pseudomonadati</taxon>
        <taxon>Bacteroidota</taxon>
        <taxon>Bacteroidia</taxon>
        <taxon>Bacteroidales</taxon>
        <taxon>Bacteroidaceae</taxon>
        <taxon>Bacteroides</taxon>
    </lineage>
</organism>
<proteinExistence type="predicted"/>
<accession>A0A3E4INZ4</accession>
<dbReference type="Gene3D" id="3.30.2310.20">
    <property type="entry name" value="RelE-like"/>
    <property type="match status" value="1"/>
</dbReference>
<gene>
    <name evidence="1" type="ORF">DWZ32_07770</name>
    <name evidence="2" type="ORF">EAJ06_16735</name>
</gene>
<comment type="caution">
    <text evidence="2">The sequence shown here is derived from an EMBL/GenBank/DDBJ whole genome shotgun (WGS) entry which is preliminary data.</text>
</comment>
<dbReference type="InterPro" id="IPR035093">
    <property type="entry name" value="RelE/ParE_toxin_dom_sf"/>
</dbReference>
<reference evidence="2 4" key="2">
    <citation type="journal article" date="2019" name="Science, e1252229">
        <title>Invertible promoters mediate bacterial phase variation, antibiotic resistance, and host adaptation in the gut.</title>
        <authorList>
            <person name="Jiang X."/>
            <person name="Hall A.B."/>
            <person name="Arthur T.D."/>
            <person name="Plichta D.R."/>
            <person name="Covington C.T."/>
            <person name="Poyet M."/>
            <person name="Crothers J."/>
            <person name="Moses P.L."/>
            <person name="Tolonen A.C."/>
            <person name="Vlamakis H."/>
            <person name="Alm E.J."/>
            <person name="Xavier R.J."/>
        </authorList>
    </citation>
    <scope>NUCLEOTIDE SEQUENCE [LARGE SCALE GENOMIC DNA]</scope>
    <source>
        <strain evidence="2">Bf_0095</strain>
        <strain evidence="4">bf_0095</strain>
    </source>
</reference>
<dbReference type="EMBL" id="RCXO01000023">
    <property type="protein sequence ID" value="RYT78767.1"/>
    <property type="molecule type" value="Genomic_DNA"/>
</dbReference>
<dbReference type="OrthoDB" id="9801102at2"/>
<dbReference type="AlphaFoldDB" id="A0A3E4INZ4"/>
<evidence type="ECO:0000313" key="3">
    <source>
        <dbReference type="Proteomes" id="UP000286003"/>
    </source>
</evidence>
<protein>
    <submittedName>
        <fullName evidence="2">Uncharacterized protein</fullName>
    </submittedName>
</protein>
<evidence type="ECO:0000313" key="4">
    <source>
        <dbReference type="Proteomes" id="UP000291191"/>
    </source>
</evidence>
<reference evidence="1 3" key="1">
    <citation type="submission" date="2018-08" db="EMBL/GenBank/DDBJ databases">
        <title>A genome reference for cultivated species of the human gut microbiota.</title>
        <authorList>
            <person name="Zou Y."/>
            <person name="Xue W."/>
            <person name="Luo G."/>
        </authorList>
    </citation>
    <scope>NUCLEOTIDE SEQUENCE [LARGE SCALE GENOMIC DNA]</scope>
    <source>
        <strain evidence="1 3">AF31-23</strain>
    </source>
</reference>
<sequence length="53" mass="6600">MKTTLYAHCFFRNVIQIWQCKRVANSEHRIIYSVHEDTIEIYVFSMRYHYTKK</sequence>
<dbReference type="EMBL" id="QRQM01000007">
    <property type="protein sequence ID" value="RHN07955.1"/>
    <property type="molecule type" value="Genomic_DNA"/>
</dbReference>
<dbReference type="Proteomes" id="UP000291191">
    <property type="component" value="Unassembled WGS sequence"/>
</dbReference>